<dbReference type="InterPro" id="IPR034593">
    <property type="entry name" value="DgoD-like"/>
</dbReference>
<dbReference type="InterPro" id="IPR029065">
    <property type="entry name" value="Enolase_C-like"/>
</dbReference>
<dbReference type="EC" id="4.2.1.40" evidence="3"/>
<proteinExistence type="predicted"/>
<dbReference type="InterPro" id="IPR036849">
    <property type="entry name" value="Enolase-like_C_sf"/>
</dbReference>
<protein>
    <recommendedName>
        <fullName evidence="3">glucarate dehydratase</fullName>
        <ecNumber evidence="3">4.2.1.40</ecNumber>
    </recommendedName>
</protein>
<dbReference type="Gene3D" id="3.20.20.120">
    <property type="entry name" value="Enolase-like C-terminal domain"/>
    <property type="match status" value="1"/>
</dbReference>
<comment type="caution">
    <text evidence="5">The sequence shown here is derived from an EMBL/GenBank/DDBJ whole genome shotgun (WGS) entry which is preliminary data.</text>
</comment>
<dbReference type="InterPro" id="IPR029017">
    <property type="entry name" value="Enolase-like_N"/>
</dbReference>
<dbReference type="SUPFAM" id="SSF51604">
    <property type="entry name" value="Enolase C-terminal domain-like"/>
    <property type="match status" value="1"/>
</dbReference>
<dbReference type="PANTHER" id="PTHR48080:SF4">
    <property type="entry name" value="GLUCARATE DEHYDRATASE"/>
    <property type="match status" value="1"/>
</dbReference>
<gene>
    <name evidence="5" type="ORF">GCM10017083_20660</name>
</gene>
<organism evidence="5 6">
    <name type="scientific">Thalassobaculum fulvum</name>
    <dbReference type="NCBI Taxonomy" id="1633335"/>
    <lineage>
        <taxon>Bacteria</taxon>
        <taxon>Pseudomonadati</taxon>
        <taxon>Pseudomonadota</taxon>
        <taxon>Alphaproteobacteria</taxon>
        <taxon>Rhodospirillales</taxon>
        <taxon>Thalassobaculaceae</taxon>
        <taxon>Thalassobaculum</taxon>
    </lineage>
</organism>
<evidence type="ECO:0000256" key="3">
    <source>
        <dbReference type="ARBA" id="ARBA00011973"/>
    </source>
</evidence>
<evidence type="ECO:0000259" key="4">
    <source>
        <dbReference type="SMART" id="SM00922"/>
    </source>
</evidence>
<feature type="domain" description="Mandelate racemase/muconate lactonizing enzyme C-terminal" evidence="4">
    <location>
        <begin position="154"/>
        <end position="255"/>
    </location>
</feature>
<reference evidence="5" key="1">
    <citation type="journal article" date="2014" name="Int. J. Syst. Evol. Microbiol.">
        <title>Complete genome sequence of Corynebacterium casei LMG S-19264T (=DSM 44701T), isolated from a smear-ripened cheese.</title>
        <authorList>
            <consortium name="US DOE Joint Genome Institute (JGI-PGF)"/>
            <person name="Walter F."/>
            <person name="Albersmeier A."/>
            <person name="Kalinowski J."/>
            <person name="Ruckert C."/>
        </authorList>
    </citation>
    <scope>NUCLEOTIDE SEQUENCE</scope>
    <source>
        <strain evidence="5">KCTC 42651</strain>
    </source>
</reference>
<dbReference type="SFLD" id="SFLDS00001">
    <property type="entry name" value="Enolase"/>
    <property type="match status" value="1"/>
</dbReference>
<sequence length="393" mass="43500">MTRITRVEVHEFGFDAVNLGRAAEGGSIGSLSFRRGATSRVSKYAVRIETEDGCRGEYVTHWVASPSALGQTLMLAPLLLGRHAEQREGIWDDLKREARQFDHMGHGPIDIALWDWTGKRLGCSIATLLGAHRERLPAYASTYHGDRSGGLDSPEAFGEFALQCRQIGYRAFKVHGWHDGDRREEAANVLKVREMVGDGMTLMLDPACELRTFADALYVGRACDEADYFWYEDPFRDSGVSAFAHRKLREMIRTPILQTEHIRGVEPKADFLMAGGTDFLRSDPEYDMGITGAMKIHHLAEAFGVDVEVHACGPAHRHVMAATRNSNYYEVALVGPDCPNAVPPVYACGYSDQLDCVGSDGCVPVPTGPGLGVTYDWDFIARNRTRLEVFEAA</sequence>
<comment type="catalytic activity">
    <reaction evidence="1">
        <text>D-glucarate = 5-dehydro-4-deoxy-D-glucarate + H2O</text>
        <dbReference type="Rhea" id="RHEA:14573"/>
        <dbReference type="ChEBI" id="CHEBI:15377"/>
        <dbReference type="ChEBI" id="CHEBI:30612"/>
        <dbReference type="ChEBI" id="CHEBI:42819"/>
        <dbReference type="EC" id="4.2.1.40"/>
    </reaction>
</comment>
<name>A0A918XR32_9PROT</name>
<dbReference type="SMART" id="SM00922">
    <property type="entry name" value="MR_MLE"/>
    <property type="match status" value="1"/>
</dbReference>
<dbReference type="Pfam" id="PF13378">
    <property type="entry name" value="MR_MLE_C"/>
    <property type="match status" value="1"/>
</dbReference>
<dbReference type="PANTHER" id="PTHR48080">
    <property type="entry name" value="D-GALACTONATE DEHYDRATASE-RELATED"/>
    <property type="match status" value="1"/>
</dbReference>
<dbReference type="AlphaFoldDB" id="A0A918XR32"/>
<dbReference type="Pfam" id="PF02746">
    <property type="entry name" value="MR_MLE_N"/>
    <property type="match status" value="1"/>
</dbReference>
<evidence type="ECO:0000313" key="6">
    <source>
        <dbReference type="Proteomes" id="UP000630353"/>
    </source>
</evidence>
<dbReference type="Gene3D" id="3.30.390.10">
    <property type="entry name" value="Enolase-like, N-terminal domain"/>
    <property type="match status" value="1"/>
</dbReference>
<dbReference type="SUPFAM" id="SSF54826">
    <property type="entry name" value="Enolase N-terminal domain-like"/>
    <property type="match status" value="1"/>
</dbReference>
<evidence type="ECO:0000256" key="2">
    <source>
        <dbReference type="ARBA" id="ARBA00005183"/>
    </source>
</evidence>
<comment type="pathway">
    <text evidence="2">Carbohydrate acid metabolism; D-glucarate degradation; 2,5-dioxopentanoate from D-glucarate: step 1/2.</text>
</comment>
<dbReference type="Proteomes" id="UP000630353">
    <property type="component" value="Unassembled WGS sequence"/>
</dbReference>
<dbReference type="RefSeq" id="WP_189989062.1">
    <property type="nucleotide sequence ID" value="NZ_BMZS01000004.1"/>
</dbReference>
<evidence type="ECO:0000256" key="1">
    <source>
        <dbReference type="ARBA" id="ARBA00001426"/>
    </source>
</evidence>
<evidence type="ECO:0000313" key="5">
    <source>
        <dbReference type="EMBL" id="GHD48955.1"/>
    </source>
</evidence>
<accession>A0A918XR32</accession>
<dbReference type="GO" id="GO:0008872">
    <property type="term" value="F:glucarate dehydratase activity"/>
    <property type="evidence" value="ECO:0007669"/>
    <property type="project" value="UniProtKB-EC"/>
</dbReference>
<dbReference type="InterPro" id="IPR013341">
    <property type="entry name" value="Mandelate_racemase_N_dom"/>
</dbReference>
<reference evidence="5" key="2">
    <citation type="submission" date="2020-09" db="EMBL/GenBank/DDBJ databases">
        <authorList>
            <person name="Sun Q."/>
            <person name="Kim S."/>
        </authorList>
    </citation>
    <scope>NUCLEOTIDE SEQUENCE</scope>
    <source>
        <strain evidence="5">KCTC 42651</strain>
    </source>
</reference>
<keyword evidence="6" id="KW-1185">Reference proteome</keyword>
<dbReference type="InterPro" id="IPR013342">
    <property type="entry name" value="Mandelate_racemase_C"/>
</dbReference>
<dbReference type="EMBL" id="BMZS01000004">
    <property type="protein sequence ID" value="GHD48955.1"/>
    <property type="molecule type" value="Genomic_DNA"/>
</dbReference>